<dbReference type="GO" id="GO:0043565">
    <property type="term" value="F:sequence-specific DNA binding"/>
    <property type="evidence" value="ECO:0007669"/>
    <property type="project" value="InterPro"/>
</dbReference>
<dbReference type="STRING" id="50429.A0A2B4RES1"/>
<protein>
    <submittedName>
        <fullName evidence="8">Heat shock factor protein 2</fullName>
    </submittedName>
</protein>
<dbReference type="EMBL" id="LSMT01000701">
    <property type="protein sequence ID" value="PFX14990.1"/>
    <property type="molecule type" value="Genomic_DNA"/>
</dbReference>
<evidence type="ECO:0000313" key="9">
    <source>
        <dbReference type="Proteomes" id="UP000225706"/>
    </source>
</evidence>
<evidence type="ECO:0000313" key="8">
    <source>
        <dbReference type="EMBL" id="PFX14990.1"/>
    </source>
</evidence>
<evidence type="ECO:0000256" key="2">
    <source>
        <dbReference type="ARBA" id="ARBA00006403"/>
    </source>
</evidence>
<organism evidence="8 9">
    <name type="scientific">Stylophora pistillata</name>
    <name type="common">Smooth cauliflower coral</name>
    <dbReference type="NCBI Taxonomy" id="50429"/>
    <lineage>
        <taxon>Eukaryota</taxon>
        <taxon>Metazoa</taxon>
        <taxon>Cnidaria</taxon>
        <taxon>Anthozoa</taxon>
        <taxon>Hexacorallia</taxon>
        <taxon>Scleractinia</taxon>
        <taxon>Astrocoeniina</taxon>
        <taxon>Pocilloporidae</taxon>
        <taxon>Stylophora</taxon>
    </lineage>
</organism>
<dbReference type="Proteomes" id="UP000225706">
    <property type="component" value="Unassembled WGS sequence"/>
</dbReference>
<keyword evidence="9" id="KW-1185">Reference proteome</keyword>
<comment type="similarity">
    <text evidence="2 5">Belongs to the HSF family.</text>
</comment>
<dbReference type="PANTHER" id="PTHR10015:SF465">
    <property type="entry name" value="HSF-TYPE DNA-BINDING DOMAIN-CONTAINING PROTEIN"/>
    <property type="match status" value="1"/>
</dbReference>
<evidence type="ECO:0000256" key="3">
    <source>
        <dbReference type="ARBA" id="ARBA00023125"/>
    </source>
</evidence>
<reference evidence="9" key="1">
    <citation type="journal article" date="2017" name="bioRxiv">
        <title>Comparative analysis of the genomes of Stylophora pistillata and Acropora digitifera provides evidence for extensive differences between species of corals.</title>
        <authorList>
            <person name="Voolstra C.R."/>
            <person name="Li Y."/>
            <person name="Liew Y.J."/>
            <person name="Baumgarten S."/>
            <person name="Zoccola D."/>
            <person name="Flot J.-F."/>
            <person name="Tambutte S."/>
            <person name="Allemand D."/>
            <person name="Aranda M."/>
        </authorList>
    </citation>
    <scope>NUCLEOTIDE SEQUENCE [LARGE SCALE GENOMIC DNA]</scope>
</reference>
<accession>A0A2B4RES1</accession>
<dbReference type="InterPro" id="IPR036390">
    <property type="entry name" value="WH_DNA-bd_sf"/>
</dbReference>
<sequence>MARVSSYLIPDRQSDYALLAFPEKLWWIVNNPKRDEIHWNVLGTCIVIPNTQRFISEVLNNPSNGLFKTKHFASFVRQLNLYGFRKVTEYGKRTISPPFSVHSKCEFKHPYFRKGRQDLLVHVKRQQYSSKKPDNKRQANNHIPSSTKPELNQPTASTSVSSSWNSTLYTPMPFVPLQTSLHMPFTLYAPFYNAYQLAQMQQGPVVGLSNAQGHGLPGQFPQSPPSPTLSWAQNLGHREENLKPVSSFVPMQSEASNAGIVSFRETLPPEAVKSQDIPLSPTVKKSMAIAIPVSTTDTIIQTPITKCRETATLTRDQEHTKRDIDTKFVASTVTNSISAQGSVHAIMKEPAETTGSCWQTFTVNAIPKELAVKPFVPVSKSMMSRGNSEMYLDDNPLLFNRGLVNDEKVVSNGTKFSKEFVHV</sequence>
<dbReference type="SMART" id="SM00415">
    <property type="entry name" value="HSF"/>
    <property type="match status" value="1"/>
</dbReference>
<dbReference type="PANTHER" id="PTHR10015">
    <property type="entry name" value="HEAT SHOCK TRANSCRIPTION FACTOR"/>
    <property type="match status" value="1"/>
</dbReference>
<dbReference type="InterPro" id="IPR000232">
    <property type="entry name" value="HSF_DNA-bd"/>
</dbReference>
<feature type="region of interest" description="Disordered" evidence="6">
    <location>
        <begin position="126"/>
        <end position="159"/>
    </location>
</feature>
<comment type="caution">
    <text evidence="8">The sequence shown here is derived from an EMBL/GenBank/DDBJ whole genome shotgun (WGS) entry which is preliminary data.</text>
</comment>
<dbReference type="AlphaFoldDB" id="A0A2B4RES1"/>
<gene>
    <name evidence="8" type="primary">HSF2</name>
    <name evidence="8" type="ORF">AWC38_SpisGene20825</name>
</gene>
<dbReference type="OrthoDB" id="60033at2759"/>
<evidence type="ECO:0000256" key="4">
    <source>
        <dbReference type="ARBA" id="ARBA00023242"/>
    </source>
</evidence>
<name>A0A2B4RES1_STYPI</name>
<dbReference type="GO" id="GO:0005634">
    <property type="term" value="C:nucleus"/>
    <property type="evidence" value="ECO:0007669"/>
    <property type="project" value="UniProtKB-SubCell"/>
</dbReference>
<dbReference type="Pfam" id="PF00447">
    <property type="entry name" value="HSF_DNA-bind"/>
    <property type="match status" value="1"/>
</dbReference>
<feature type="compositionally biased region" description="Polar residues" evidence="6">
    <location>
        <begin position="138"/>
        <end position="154"/>
    </location>
</feature>
<comment type="subcellular location">
    <subcellularLocation>
        <location evidence="1">Nucleus</location>
    </subcellularLocation>
</comment>
<keyword evidence="3" id="KW-0238">DNA-binding</keyword>
<dbReference type="InterPro" id="IPR036388">
    <property type="entry name" value="WH-like_DNA-bd_sf"/>
</dbReference>
<keyword evidence="4" id="KW-0539">Nucleus</keyword>
<evidence type="ECO:0000259" key="7">
    <source>
        <dbReference type="SMART" id="SM00415"/>
    </source>
</evidence>
<dbReference type="SUPFAM" id="SSF46785">
    <property type="entry name" value="Winged helix' DNA-binding domain"/>
    <property type="match status" value="1"/>
</dbReference>
<evidence type="ECO:0000256" key="5">
    <source>
        <dbReference type="RuleBase" id="RU004020"/>
    </source>
</evidence>
<feature type="domain" description="HSF-type DNA-binding" evidence="7">
    <location>
        <begin position="17"/>
        <end position="126"/>
    </location>
</feature>
<dbReference type="GO" id="GO:0003700">
    <property type="term" value="F:DNA-binding transcription factor activity"/>
    <property type="evidence" value="ECO:0007669"/>
    <property type="project" value="InterPro"/>
</dbReference>
<dbReference type="Gene3D" id="1.10.10.10">
    <property type="entry name" value="Winged helix-like DNA-binding domain superfamily/Winged helix DNA-binding domain"/>
    <property type="match status" value="1"/>
</dbReference>
<evidence type="ECO:0000256" key="6">
    <source>
        <dbReference type="SAM" id="MobiDB-lite"/>
    </source>
</evidence>
<evidence type="ECO:0000256" key="1">
    <source>
        <dbReference type="ARBA" id="ARBA00004123"/>
    </source>
</evidence>
<keyword evidence="8" id="KW-0346">Stress response</keyword>
<proteinExistence type="inferred from homology"/>